<evidence type="ECO:0000313" key="2">
    <source>
        <dbReference type="EMBL" id="WEU40132.1"/>
    </source>
</evidence>
<dbReference type="PANTHER" id="PTHR23026:SF123">
    <property type="entry name" value="NAD(P)H NITROREDUCTASE RV3131-RELATED"/>
    <property type="match status" value="1"/>
</dbReference>
<accession>A0AAF0D1S9</accession>
<evidence type="ECO:0000259" key="1">
    <source>
        <dbReference type="Pfam" id="PF00881"/>
    </source>
</evidence>
<proteinExistence type="predicted"/>
<sequence length="207" mass="23946">MGLKNALKQFQKLIHSRRSIRVFQKREVPCEKILKILEYGVWAPSAHNCQPWRFIVILNKEVRDRLVEEMSILYEADMRKDGLQLEEIESRLSKSKLMLKESPVLILACLDRKVLWRYNDRSRDENEFIMGVQSVAASIQNILLGAHAEGLGACWMCAPLFCKNIVRSVLKLSEDYEPQAFIILGYPAENPTPPYRRSVNELTVILD</sequence>
<name>A0AAF0D1S9_ODILC</name>
<dbReference type="GO" id="GO:0016491">
    <property type="term" value="F:oxidoreductase activity"/>
    <property type="evidence" value="ECO:0007669"/>
    <property type="project" value="InterPro"/>
</dbReference>
<dbReference type="Pfam" id="PF00881">
    <property type="entry name" value="Nitroreductase"/>
    <property type="match status" value="1"/>
</dbReference>
<dbReference type="InterPro" id="IPR029479">
    <property type="entry name" value="Nitroreductase"/>
</dbReference>
<dbReference type="PANTHER" id="PTHR23026">
    <property type="entry name" value="NADPH NITROREDUCTASE"/>
    <property type="match status" value="1"/>
</dbReference>
<dbReference type="Gene3D" id="3.40.109.10">
    <property type="entry name" value="NADH Oxidase"/>
    <property type="match status" value="1"/>
</dbReference>
<gene>
    <name evidence="2" type="ORF">OdinLCB4_006585</name>
</gene>
<reference evidence="2" key="1">
    <citation type="journal article" date="2017" name="Nature">
        <title>Asgard archaea illuminate the origin of eukaryotic cellular complexity.</title>
        <authorList>
            <person name="Zaremba-Niedzwiedzka K."/>
            <person name="Caceres E.F."/>
            <person name="Saw J.H."/>
            <person name="Backstrom D."/>
            <person name="Juzokaite L."/>
            <person name="Vancaester E."/>
            <person name="Seitz K.W."/>
            <person name="Anantharaman K."/>
            <person name="Starnawski P."/>
            <person name="Kjeldsen K.U."/>
            <person name="Scott M.B."/>
            <person name="Nunoura T."/>
            <person name="Banfield J.F."/>
            <person name="Schramm A."/>
            <person name="Baker B.J."/>
            <person name="Spang A."/>
            <person name="Ettema T.J.G."/>
        </authorList>
    </citation>
    <scope>NUCLEOTIDE SEQUENCE</scope>
    <source>
        <strain evidence="2">LCB_4</strain>
    </source>
</reference>
<protein>
    <submittedName>
        <fullName evidence="2">Nitroreductase family protein</fullName>
    </submittedName>
</protein>
<dbReference type="SUPFAM" id="SSF55469">
    <property type="entry name" value="FMN-dependent nitroreductase-like"/>
    <property type="match status" value="1"/>
</dbReference>
<feature type="domain" description="Nitroreductase" evidence="1">
    <location>
        <begin position="14"/>
        <end position="186"/>
    </location>
</feature>
<dbReference type="InterPro" id="IPR000415">
    <property type="entry name" value="Nitroreductase-like"/>
</dbReference>
<dbReference type="Proteomes" id="UP000186851">
    <property type="component" value="Chromosome"/>
</dbReference>
<dbReference type="InterPro" id="IPR050627">
    <property type="entry name" value="Nitroreductase/BluB"/>
</dbReference>
<organism evidence="2 3">
    <name type="scientific">Odinarchaeota yellowstonii (strain LCB_4)</name>
    <dbReference type="NCBI Taxonomy" id="1841599"/>
    <lineage>
        <taxon>Archaea</taxon>
        <taxon>Promethearchaeati</taxon>
        <taxon>Candidatus Odinarchaeota</taxon>
        <taxon>Candidatus Odinarchaeia</taxon>
        <taxon>Candidatus Odinarchaeales</taxon>
        <taxon>Candidatus Odinarchaeaceae</taxon>
        <taxon>Candidatus Odinarchaeum</taxon>
    </lineage>
</organism>
<reference evidence="2" key="2">
    <citation type="journal article" date="2022" name="Nat. Microbiol.">
        <title>A closed Candidatus Odinarchaeum chromosome exposes Asgard archaeal viruses.</title>
        <authorList>
            <person name="Tamarit D."/>
            <person name="Caceres E.F."/>
            <person name="Krupovic M."/>
            <person name="Nijland R."/>
            <person name="Eme L."/>
            <person name="Robinson N.P."/>
            <person name="Ettema T.J.G."/>
        </authorList>
    </citation>
    <scope>NUCLEOTIDE SEQUENCE</scope>
    <source>
        <strain evidence="2">LCB_4</strain>
    </source>
</reference>
<dbReference type="EMBL" id="CP091871">
    <property type="protein sequence ID" value="WEU40132.1"/>
    <property type="molecule type" value="Genomic_DNA"/>
</dbReference>
<evidence type="ECO:0000313" key="3">
    <source>
        <dbReference type="Proteomes" id="UP000186851"/>
    </source>
</evidence>
<dbReference type="KEGG" id="oyw:OdinLCB4_006585"/>
<dbReference type="AlphaFoldDB" id="A0AAF0D1S9"/>